<accession>A0A399T1Z5</accession>
<dbReference type="Proteomes" id="UP000265926">
    <property type="component" value="Unassembled WGS sequence"/>
</dbReference>
<evidence type="ECO:0000313" key="2">
    <source>
        <dbReference type="Proteomes" id="UP000265926"/>
    </source>
</evidence>
<gene>
    <name evidence="1" type="ORF">D1614_03705</name>
</gene>
<dbReference type="AlphaFoldDB" id="A0A399T1Z5"/>
<evidence type="ECO:0008006" key="3">
    <source>
        <dbReference type="Google" id="ProtNLM"/>
    </source>
</evidence>
<keyword evidence="2" id="KW-1185">Reference proteome</keyword>
<sequence>MSVAQKRFEVSATGKLGYYFPGTENTPYFSPDNTFSPGLGVSFNYHVLKRTTLSLGLEGVYLKPAMIDHYREPVDVKWHRLDIPFEIRQGIGESFFVAGGATLARQITGYRSGQKIPEYNWQTGIGWMFEKFALSLHYEGGFSKIEKKITLGPNEWATTDIKHREVYLKISYPLSNLRSIAKKQ</sequence>
<evidence type="ECO:0000313" key="1">
    <source>
        <dbReference type="EMBL" id="RIJ49858.1"/>
    </source>
</evidence>
<comment type="caution">
    <text evidence="1">The sequence shown here is derived from an EMBL/GenBank/DDBJ whole genome shotgun (WGS) entry which is preliminary data.</text>
</comment>
<protein>
    <recommendedName>
        <fullName evidence="3">Outer membrane protein beta-barrel domain-containing protein</fullName>
    </recommendedName>
</protein>
<proteinExistence type="predicted"/>
<name>A0A399T1Z5_9BACT</name>
<reference evidence="1 2" key="1">
    <citation type="submission" date="2018-08" db="EMBL/GenBank/DDBJ databases">
        <title>Pallidiluteibacterium maritimus gen. nov., sp. nov., isolated from coastal sediment.</title>
        <authorList>
            <person name="Zhou L.Y."/>
        </authorList>
    </citation>
    <scope>NUCLEOTIDE SEQUENCE [LARGE SCALE GENOMIC DNA]</scope>
    <source>
        <strain evidence="1 2">XSD2</strain>
    </source>
</reference>
<dbReference type="EMBL" id="QWGR01000002">
    <property type="protein sequence ID" value="RIJ49858.1"/>
    <property type="molecule type" value="Genomic_DNA"/>
</dbReference>
<organism evidence="1 2">
    <name type="scientific">Maribellus luteus</name>
    <dbReference type="NCBI Taxonomy" id="2305463"/>
    <lineage>
        <taxon>Bacteria</taxon>
        <taxon>Pseudomonadati</taxon>
        <taxon>Bacteroidota</taxon>
        <taxon>Bacteroidia</taxon>
        <taxon>Marinilabiliales</taxon>
        <taxon>Prolixibacteraceae</taxon>
        <taxon>Maribellus</taxon>
    </lineage>
</organism>